<gene>
    <name evidence="2" type="primary">Contig6413.g6860</name>
    <name evidence="2" type="ORF">STYLEM_11350</name>
</gene>
<dbReference type="AlphaFoldDB" id="A0A078AJ15"/>
<keyword evidence="1" id="KW-1133">Transmembrane helix</keyword>
<reference evidence="2 3" key="1">
    <citation type="submission" date="2014-06" db="EMBL/GenBank/DDBJ databases">
        <authorList>
            <person name="Swart Estienne"/>
        </authorList>
    </citation>
    <scope>NUCLEOTIDE SEQUENCE [LARGE SCALE GENOMIC DNA]</scope>
    <source>
        <strain evidence="2 3">130c</strain>
    </source>
</reference>
<evidence type="ECO:0000256" key="1">
    <source>
        <dbReference type="SAM" id="Phobius"/>
    </source>
</evidence>
<protein>
    <submittedName>
        <fullName evidence="2">Uncharacterized protein</fullName>
    </submittedName>
</protein>
<feature type="transmembrane region" description="Helical" evidence="1">
    <location>
        <begin position="22"/>
        <end position="51"/>
    </location>
</feature>
<keyword evidence="3" id="KW-1185">Reference proteome</keyword>
<evidence type="ECO:0000313" key="3">
    <source>
        <dbReference type="Proteomes" id="UP000039865"/>
    </source>
</evidence>
<proteinExistence type="predicted"/>
<dbReference type="Proteomes" id="UP000039865">
    <property type="component" value="Unassembled WGS sequence"/>
</dbReference>
<dbReference type="EMBL" id="CCKQ01010804">
    <property type="protein sequence ID" value="CDW82320.1"/>
    <property type="molecule type" value="Genomic_DNA"/>
</dbReference>
<evidence type="ECO:0000313" key="2">
    <source>
        <dbReference type="EMBL" id="CDW82320.1"/>
    </source>
</evidence>
<keyword evidence="1" id="KW-0472">Membrane</keyword>
<organism evidence="2 3">
    <name type="scientific">Stylonychia lemnae</name>
    <name type="common">Ciliate</name>
    <dbReference type="NCBI Taxonomy" id="5949"/>
    <lineage>
        <taxon>Eukaryota</taxon>
        <taxon>Sar</taxon>
        <taxon>Alveolata</taxon>
        <taxon>Ciliophora</taxon>
        <taxon>Intramacronucleata</taxon>
        <taxon>Spirotrichea</taxon>
        <taxon>Stichotrichia</taxon>
        <taxon>Sporadotrichida</taxon>
        <taxon>Oxytrichidae</taxon>
        <taxon>Stylonychinae</taxon>
        <taxon>Stylonychia</taxon>
    </lineage>
</organism>
<dbReference type="InParanoid" id="A0A078AJ15"/>
<feature type="transmembrane region" description="Helical" evidence="1">
    <location>
        <begin position="103"/>
        <end position="122"/>
    </location>
</feature>
<name>A0A078AJ15_STYLE</name>
<accession>A0A078AJ15</accession>
<sequence length="195" mass="22217">MVSLLLNYIQNIRCFDGKGQNIFYTVLISFIADPFLAVFYNVAIQIIYLRLSPARYQASMSSIFLSIAIISQSFLSTPIALALNDQFAQVTKYNIEDIYKLKYIQMIFCMGVVPFIFLLPNFDRFNRFNSALAELGYDRDSDEPITVSDIIRLNPNSLNVVGTHGENSADLFISNRKSITQKKEQAIRTSLQNQN</sequence>
<feature type="transmembrane region" description="Helical" evidence="1">
    <location>
        <begin position="63"/>
        <end position="83"/>
    </location>
</feature>
<keyword evidence="1" id="KW-0812">Transmembrane</keyword>